<feature type="compositionally biased region" description="Low complexity" evidence="1">
    <location>
        <begin position="79"/>
        <end position="96"/>
    </location>
</feature>
<feature type="compositionally biased region" description="Basic residues" evidence="1">
    <location>
        <begin position="19"/>
        <end position="28"/>
    </location>
</feature>
<evidence type="ECO:0000313" key="2">
    <source>
        <dbReference type="EMBL" id="CAA9359086.1"/>
    </source>
</evidence>
<accession>A0A6J4MGY5</accession>
<sequence>PGGIAGAAPGEEAEAGRRQAGRRRRARRAGPAVRPLAGAGAHEQAGQPLRAARGHARGADRVAHGPAVRRHLHGTTREGQAPPGGRQPRRAPAPARRLQRAAARDPLRPAAPIYEARVARTRRSRGL</sequence>
<name>A0A6J4MGY5_9BACT</name>
<feature type="non-terminal residue" evidence="2">
    <location>
        <position position="1"/>
    </location>
</feature>
<organism evidence="2">
    <name type="scientific">uncultured Gemmatimonadaceae bacterium</name>
    <dbReference type="NCBI Taxonomy" id="246130"/>
    <lineage>
        <taxon>Bacteria</taxon>
        <taxon>Pseudomonadati</taxon>
        <taxon>Gemmatimonadota</taxon>
        <taxon>Gemmatimonadia</taxon>
        <taxon>Gemmatimonadales</taxon>
        <taxon>Gemmatimonadaceae</taxon>
        <taxon>environmental samples</taxon>
    </lineage>
</organism>
<dbReference type="AlphaFoldDB" id="A0A6J4MGY5"/>
<gene>
    <name evidence="2" type="ORF">AVDCRST_MAG40-3362</name>
</gene>
<reference evidence="2" key="1">
    <citation type="submission" date="2020-02" db="EMBL/GenBank/DDBJ databases">
        <authorList>
            <person name="Meier V. D."/>
        </authorList>
    </citation>
    <scope>NUCLEOTIDE SEQUENCE</scope>
    <source>
        <strain evidence="2">AVDCRST_MAG40</strain>
    </source>
</reference>
<feature type="compositionally biased region" description="Low complexity" evidence="1">
    <location>
        <begin position="1"/>
        <end position="10"/>
    </location>
</feature>
<proteinExistence type="predicted"/>
<evidence type="ECO:0000256" key="1">
    <source>
        <dbReference type="SAM" id="MobiDB-lite"/>
    </source>
</evidence>
<dbReference type="EMBL" id="CADCTX010000929">
    <property type="protein sequence ID" value="CAA9359086.1"/>
    <property type="molecule type" value="Genomic_DNA"/>
</dbReference>
<feature type="region of interest" description="Disordered" evidence="1">
    <location>
        <begin position="1"/>
        <end position="127"/>
    </location>
</feature>
<protein>
    <submittedName>
        <fullName evidence="2">Uncharacterized protein</fullName>
    </submittedName>
</protein>
<feature type="compositionally biased region" description="Low complexity" evidence="1">
    <location>
        <begin position="29"/>
        <end position="41"/>
    </location>
</feature>
<feature type="non-terminal residue" evidence="2">
    <location>
        <position position="127"/>
    </location>
</feature>